<proteinExistence type="predicted"/>
<dbReference type="InterPro" id="IPR036390">
    <property type="entry name" value="WH_DNA-bd_sf"/>
</dbReference>
<keyword evidence="2" id="KW-0805">Transcription regulation</keyword>
<dbReference type="SUPFAM" id="SSF46785">
    <property type="entry name" value="Winged helix' DNA-binding domain"/>
    <property type="match status" value="1"/>
</dbReference>
<dbReference type="InterPro" id="IPR008920">
    <property type="entry name" value="TF_FadR/GntR_C"/>
</dbReference>
<dbReference type="InterPro" id="IPR011711">
    <property type="entry name" value="GntR_C"/>
</dbReference>
<dbReference type="PANTHER" id="PTHR43537">
    <property type="entry name" value="TRANSCRIPTIONAL REGULATOR, GNTR FAMILY"/>
    <property type="match status" value="1"/>
</dbReference>
<evidence type="ECO:0000313" key="9">
    <source>
        <dbReference type="Proteomes" id="UP000605148"/>
    </source>
</evidence>
<evidence type="ECO:0000256" key="2">
    <source>
        <dbReference type="ARBA" id="ARBA00023015"/>
    </source>
</evidence>
<dbReference type="SMART" id="SM00895">
    <property type="entry name" value="FCD"/>
    <property type="match status" value="1"/>
</dbReference>
<dbReference type="Pfam" id="PF00392">
    <property type="entry name" value="GntR"/>
    <property type="match status" value="1"/>
</dbReference>
<accession>A0A916TLH3</accession>
<keyword evidence="9" id="KW-1185">Reference proteome</keyword>
<dbReference type="PRINTS" id="PR00035">
    <property type="entry name" value="HTHGNTR"/>
</dbReference>
<name>A0A916TLH3_9HYPH</name>
<keyword evidence="4" id="KW-0804">Transcription</keyword>
<dbReference type="GO" id="GO:0003700">
    <property type="term" value="F:DNA-binding transcription factor activity"/>
    <property type="evidence" value="ECO:0007669"/>
    <property type="project" value="InterPro"/>
</dbReference>
<feature type="domain" description="HTH gntR-type" evidence="7">
    <location>
        <begin position="13"/>
        <end position="81"/>
    </location>
</feature>
<dbReference type="Pfam" id="PF07729">
    <property type="entry name" value="FCD"/>
    <property type="match status" value="1"/>
</dbReference>
<gene>
    <name evidence="8" type="ORF">GCM10011316_26150</name>
</gene>
<evidence type="ECO:0000256" key="5">
    <source>
        <dbReference type="ARBA" id="ARBA00037357"/>
    </source>
</evidence>
<dbReference type="Proteomes" id="UP000605148">
    <property type="component" value="Unassembled WGS sequence"/>
</dbReference>
<dbReference type="PANTHER" id="PTHR43537:SF34">
    <property type="entry name" value="PYRUVATE DEHYDROGENASE COMPLEX REPRESSOR"/>
    <property type="match status" value="1"/>
</dbReference>
<evidence type="ECO:0000313" key="8">
    <source>
        <dbReference type="EMBL" id="GGB52869.1"/>
    </source>
</evidence>
<dbReference type="Gene3D" id="1.10.10.10">
    <property type="entry name" value="Winged helix-like DNA-binding domain superfamily/Winged helix DNA-binding domain"/>
    <property type="match status" value="1"/>
</dbReference>
<comment type="caution">
    <text evidence="8">The sequence shown here is derived from an EMBL/GenBank/DDBJ whole genome shotgun (WGS) entry which is preliminary data.</text>
</comment>
<reference evidence="8" key="2">
    <citation type="submission" date="2020-09" db="EMBL/GenBank/DDBJ databases">
        <authorList>
            <person name="Sun Q."/>
            <person name="Zhou Y."/>
        </authorList>
    </citation>
    <scope>NUCLEOTIDE SEQUENCE</scope>
    <source>
        <strain evidence="8">CGMCC 1.12426</strain>
    </source>
</reference>
<dbReference type="AlphaFoldDB" id="A0A916TLH3"/>
<sequence length="264" mass="29457">MKVGPVFKTISHARTADAVIHQVEEYILNGVLRPADRLPAERDLSEQMNVSRPVVRDALKALEQRGLIVSRQGGGTYVADVIGPIFSDPIVALIERHPAATADYLEFRRDIEGIAAAHAAERATEADRSTLTSLTAAMTQAYAQDDPHREAELDVEFHHAVGEAAHNVILLHALRSCYRLLENGVFYNRKRLYSHPFARERVLEQHRSIADHIVQGRPAEAKRASEEHIDFVASALADVARLEDRRAVADLRQNQRRRASASTK</sequence>
<dbReference type="PROSITE" id="PS50949">
    <property type="entry name" value="HTH_GNTR"/>
    <property type="match status" value="1"/>
</dbReference>
<dbReference type="InterPro" id="IPR000524">
    <property type="entry name" value="Tscrpt_reg_HTH_GntR"/>
</dbReference>
<dbReference type="InterPro" id="IPR036388">
    <property type="entry name" value="WH-like_DNA-bd_sf"/>
</dbReference>
<keyword evidence="3" id="KW-0238">DNA-binding</keyword>
<reference evidence="8" key="1">
    <citation type="journal article" date="2014" name="Int. J. Syst. Evol. Microbiol.">
        <title>Complete genome sequence of Corynebacterium casei LMG S-19264T (=DSM 44701T), isolated from a smear-ripened cheese.</title>
        <authorList>
            <consortium name="US DOE Joint Genome Institute (JGI-PGF)"/>
            <person name="Walter F."/>
            <person name="Albersmeier A."/>
            <person name="Kalinowski J."/>
            <person name="Ruckert C."/>
        </authorList>
    </citation>
    <scope>NUCLEOTIDE SEQUENCE</scope>
    <source>
        <strain evidence="8">CGMCC 1.12426</strain>
    </source>
</reference>
<evidence type="ECO:0000256" key="1">
    <source>
        <dbReference type="ARBA" id="ARBA00022491"/>
    </source>
</evidence>
<dbReference type="OrthoDB" id="5450856at2"/>
<dbReference type="GO" id="GO:0003677">
    <property type="term" value="F:DNA binding"/>
    <property type="evidence" value="ECO:0007669"/>
    <property type="project" value="UniProtKB-KW"/>
</dbReference>
<dbReference type="CDD" id="cd07377">
    <property type="entry name" value="WHTH_GntR"/>
    <property type="match status" value="1"/>
</dbReference>
<evidence type="ECO:0000256" key="3">
    <source>
        <dbReference type="ARBA" id="ARBA00023125"/>
    </source>
</evidence>
<evidence type="ECO:0000256" key="6">
    <source>
        <dbReference type="ARBA" id="ARBA00039592"/>
    </source>
</evidence>
<dbReference type="EMBL" id="BMFA01000007">
    <property type="protein sequence ID" value="GGB52869.1"/>
    <property type="molecule type" value="Genomic_DNA"/>
</dbReference>
<dbReference type="RefSeq" id="WP_150496518.1">
    <property type="nucleotide sequence ID" value="NZ_BMFA01000007.1"/>
</dbReference>
<evidence type="ECO:0000259" key="7">
    <source>
        <dbReference type="PROSITE" id="PS50949"/>
    </source>
</evidence>
<keyword evidence="1" id="KW-0678">Repressor</keyword>
<evidence type="ECO:0000256" key="4">
    <source>
        <dbReference type="ARBA" id="ARBA00023163"/>
    </source>
</evidence>
<organism evidence="8 9">
    <name type="scientific">Roseibium aquae</name>
    <dbReference type="NCBI Taxonomy" id="1323746"/>
    <lineage>
        <taxon>Bacteria</taxon>
        <taxon>Pseudomonadati</taxon>
        <taxon>Pseudomonadota</taxon>
        <taxon>Alphaproteobacteria</taxon>
        <taxon>Hyphomicrobiales</taxon>
        <taxon>Stappiaceae</taxon>
        <taxon>Roseibium</taxon>
    </lineage>
</organism>
<protein>
    <recommendedName>
        <fullName evidence="6">Pyruvate dehydrogenase complex repressor</fullName>
    </recommendedName>
</protein>
<dbReference type="Gene3D" id="1.20.120.530">
    <property type="entry name" value="GntR ligand-binding domain-like"/>
    <property type="match status" value="1"/>
</dbReference>
<dbReference type="SUPFAM" id="SSF48008">
    <property type="entry name" value="GntR ligand-binding domain-like"/>
    <property type="match status" value="1"/>
</dbReference>
<dbReference type="SMART" id="SM00345">
    <property type="entry name" value="HTH_GNTR"/>
    <property type="match status" value="1"/>
</dbReference>
<comment type="function">
    <text evidence="5">Transcriptional repressor for the pyruvate dehydrogenase complex genes aceEF and lpd.</text>
</comment>